<keyword evidence="2" id="KW-1185">Reference proteome</keyword>
<sequence length="119" mass="13195">MLDLIISPIASQSKLVVKVGDTDGDLWVLLTSYPQVTKDVLGDWDDSDTGISIKLFPSTVEKLRNLVDGLILGLRTAHWAPKDLHLALDVAEDALSTKIVLPLLCRFPIAFQKKSRDWV</sequence>
<dbReference type="AlphaFoldDB" id="A0A0C3M2N8"/>
<protein>
    <submittedName>
        <fullName evidence="1">Uncharacterized protein</fullName>
    </submittedName>
</protein>
<reference evidence="2" key="2">
    <citation type="submission" date="2015-01" db="EMBL/GenBank/DDBJ databases">
        <title>Evolutionary Origins and Diversification of the Mycorrhizal Mutualists.</title>
        <authorList>
            <consortium name="DOE Joint Genome Institute"/>
            <consortium name="Mycorrhizal Genomics Consortium"/>
            <person name="Kohler A."/>
            <person name="Kuo A."/>
            <person name="Nagy L.G."/>
            <person name="Floudas D."/>
            <person name="Copeland A."/>
            <person name="Barry K.W."/>
            <person name="Cichocki N."/>
            <person name="Veneault-Fourrey C."/>
            <person name="LaButti K."/>
            <person name="Lindquist E.A."/>
            <person name="Lipzen A."/>
            <person name="Lundell T."/>
            <person name="Morin E."/>
            <person name="Murat C."/>
            <person name="Riley R."/>
            <person name="Ohm R."/>
            <person name="Sun H."/>
            <person name="Tunlid A."/>
            <person name="Henrissat B."/>
            <person name="Grigoriev I.V."/>
            <person name="Hibbett D.S."/>
            <person name="Martin F."/>
        </authorList>
    </citation>
    <scope>NUCLEOTIDE SEQUENCE [LARGE SCALE GENOMIC DNA]</scope>
    <source>
        <strain evidence="2">MUT 4182</strain>
    </source>
</reference>
<accession>A0A0C3M2N8</accession>
<reference evidence="1 2" key="1">
    <citation type="submission" date="2014-04" db="EMBL/GenBank/DDBJ databases">
        <authorList>
            <consortium name="DOE Joint Genome Institute"/>
            <person name="Kuo A."/>
            <person name="Girlanda M."/>
            <person name="Perotto S."/>
            <person name="Kohler A."/>
            <person name="Nagy L.G."/>
            <person name="Floudas D."/>
            <person name="Copeland A."/>
            <person name="Barry K.W."/>
            <person name="Cichocki N."/>
            <person name="Veneault-Fourrey C."/>
            <person name="LaButti K."/>
            <person name="Lindquist E.A."/>
            <person name="Lipzen A."/>
            <person name="Lundell T."/>
            <person name="Morin E."/>
            <person name="Murat C."/>
            <person name="Sun H."/>
            <person name="Tunlid A."/>
            <person name="Henrissat B."/>
            <person name="Grigoriev I.V."/>
            <person name="Hibbett D.S."/>
            <person name="Martin F."/>
            <person name="Nordberg H.P."/>
            <person name="Cantor M.N."/>
            <person name="Hua S.X."/>
        </authorList>
    </citation>
    <scope>NUCLEOTIDE SEQUENCE [LARGE SCALE GENOMIC DNA]</scope>
    <source>
        <strain evidence="1 2">MUT 4182</strain>
    </source>
</reference>
<dbReference type="HOGENOM" id="CLU_2063207_0_0_1"/>
<name>A0A0C3M2N8_9AGAM</name>
<evidence type="ECO:0000313" key="2">
    <source>
        <dbReference type="Proteomes" id="UP000054248"/>
    </source>
</evidence>
<evidence type="ECO:0000313" key="1">
    <source>
        <dbReference type="EMBL" id="KIO27977.1"/>
    </source>
</evidence>
<gene>
    <name evidence="1" type="ORF">M407DRAFT_22745</name>
</gene>
<proteinExistence type="predicted"/>
<organism evidence="1 2">
    <name type="scientific">Tulasnella calospora MUT 4182</name>
    <dbReference type="NCBI Taxonomy" id="1051891"/>
    <lineage>
        <taxon>Eukaryota</taxon>
        <taxon>Fungi</taxon>
        <taxon>Dikarya</taxon>
        <taxon>Basidiomycota</taxon>
        <taxon>Agaricomycotina</taxon>
        <taxon>Agaricomycetes</taxon>
        <taxon>Cantharellales</taxon>
        <taxon>Tulasnellaceae</taxon>
        <taxon>Tulasnella</taxon>
    </lineage>
</organism>
<dbReference type="Proteomes" id="UP000054248">
    <property type="component" value="Unassembled WGS sequence"/>
</dbReference>
<dbReference type="EMBL" id="KN823000">
    <property type="protein sequence ID" value="KIO27977.1"/>
    <property type="molecule type" value="Genomic_DNA"/>
</dbReference>